<dbReference type="AlphaFoldDB" id="Q2SIT1"/>
<dbReference type="GO" id="GO:0009432">
    <property type="term" value="P:SOS response"/>
    <property type="evidence" value="ECO:0007669"/>
    <property type="project" value="TreeGrafter"/>
</dbReference>
<dbReference type="InterPro" id="IPR014013">
    <property type="entry name" value="Helic_SF1/SF2_ATP-bd_DinG/Rad3"/>
</dbReference>
<dbReference type="GO" id="GO:0003677">
    <property type="term" value="F:DNA binding"/>
    <property type="evidence" value="ECO:0007669"/>
    <property type="project" value="UniProtKB-UniRule"/>
</dbReference>
<keyword evidence="2 6" id="KW-0547">Nucleotide-binding</keyword>
<dbReference type="InterPro" id="IPR039000">
    <property type="entry name" value="DinG_proteobact"/>
</dbReference>
<keyword evidence="6" id="KW-0411">Iron-sulfur</keyword>
<dbReference type="EMBL" id="CP000155">
    <property type="protein sequence ID" value="ABC29443.1"/>
    <property type="molecule type" value="Genomic_DNA"/>
</dbReference>
<dbReference type="RefSeq" id="WP_011396512.1">
    <property type="nucleotide sequence ID" value="NC_007645.1"/>
</dbReference>
<comment type="cofactor">
    <cofactor evidence="6">
        <name>[4Fe-4S] cluster</name>
        <dbReference type="ChEBI" id="CHEBI:49883"/>
    </cofactor>
    <text evidence="6">Binds 1 [4Fe-4S] cluster.</text>
</comment>
<accession>Q2SIT1</accession>
<dbReference type="SUPFAM" id="SSF52540">
    <property type="entry name" value="P-loop containing nucleoside triphosphate hydrolases"/>
    <property type="match status" value="1"/>
</dbReference>
<dbReference type="GO" id="GO:0005524">
    <property type="term" value="F:ATP binding"/>
    <property type="evidence" value="ECO:0007669"/>
    <property type="project" value="UniProtKB-UniRule"/>
</dbReference>
<evidence type="ECO:0000256" key="4">
    <source>
        <dbReference type="ARBA" id="ARBA00022840"/>
    </source>
</evidence>
<keyword evidence="5 6" id="KW-0238">DNA-binding</keyword>
<evidence type="ECO:0000256" key="5">
    <source>
        <dbReference type="ARBA" id="ARBA00023125"/>
    </source>
</evidence>
<dbReference type="InterPro" id="IPR014001">
    <property type="entry name" value="Helicase_ATP-bd"/>
</dbReference>
<keyword evidence="6" id="KW-0479">Metal-binding</keyword>
<dbReference type="PROSITE" id="PS51193">
    <property type="entry name" value="HELICASE_ATP_BIND_2"/>
    <property type="match status" value="1"/>
</dbReference>
<evidence type="ECO:0000256" key="2">
    <source>
        <dbReference type="ARBA" id="ARBA00022741"/>
    </source>
</evidence>
<dbReference type="STRING" id="349521.HCH_02654"/>
<keyword evidence="1 6" id="KW-0004">4Fe-4S</keyword>
<dbReference type="GO" id="GO:0051539">
    <property type="term" value="F:4 iron, 4 sulfur cluster binding"/>
    <property type="evidence" value="ECO:0007669"/>
    <property type="project" value="UniProtKB-UniRule"/>
</dbReference>
<feature type="domain" description="Helicase ATP-binding" evidence="7">
    <location>
        <begin position="15"/>
        <end position="307"/>
    </location>
</feature>
<comment type="function">
    <text evidence="6">DNA-dependent ATPase and 5'-3' DNA helicase. Unwinds D-loops, R-loops, forked DNA and G-quadruplex DNA.</text>
</comment>
<reference evidence="8 9" key="1">
    <citation type="journal article" date="2005" name="Nucleic Acids Res.">
        <title>Genomic blueprint of Hahella chejuensis, a marine microbe producing an algicidal agent.</title>
        <authorList>
            <person name="Jeong H."/>
            <person name="Yim J.H."/>
            <person name="Lee C."/>
            <person name="Choi S.-H."/>
            <person name="Park Y.K."/>
            <person name="Yoon S.H."/>
            <person name="Hur C.-G."/>
            <person name="Kang H.-Y."/>
            <person name="Kim D."/>
            <person name="Lee H.H."/>
            <person name="Park K.H."/>
            <person name="Park S.-H."/>
            <person name="Park H.-S."/>
            <person name="Lee H.K."/>
            <person name="Oh T.K."/>
            <person name="Kim J.F."/>
        </authorList>
    </citation>
    <scope>NUCLEOTIDE SEQUENCE [LARGE SCALE GENOMIC DNA]</scope>
    <source>
        <strain evidence="8 9">KCTC 2396</strain>
    </source>
</reference>
<keyword evidence="3 6" id="KW-0378">Hydrolase</keyword>
<evidence type="ECO:0000313" key="8">
    <source>
        <dbReference type="EMBL" id="ABC29443.1"/>
    </source>
</evidence>
<organism evidence="8 9">
    <name type="scientific">Hahella chejuensis (strain KCTC 2396)</name>
    <dbReference type="NCBI Taxonomy" id="349521"/>
    <lineage>
        <taxon>Bacteria</taxon>
        <taxon>Pseudomonadati</taxon>
        <taxon>Pseudomonadota</taxon>
        <taxon>Gammaproteobacteria</taxon>
        <taxon>Oceanospirillales</taxon>
        <taxon>Hahellaceae</taxon>
        <taxon>Hahella</taxon>
    </lineage>
</organism>
<dbReference type="Gene3D" id="3.40.50.300">
    <property type="entry name" value="P-loop containing nucleotide triphosphate hydrolases"/>
    <property type="match status" value="2"/>
</dbReference>
<sequence>MVSEGIKEQIQSAYRKYIAARNIKPRSGQRHMIAEIARYLSSIELDGEFRRSNDATTCVVEAGTGTGKTLAYLMASIPFAAALRKKIVISTATVTLQQQVVQRELPLLAEHTDLEFKVALAKGRGRYICLHKLDSYLAGQEQGILLLDGPQESSGPDVDAEAYQRFMNWMVDKGWSGDWDSAPEPIEESLWSTVTTDHRQCLNKRCSFFTQCAYYKAKMESEKAEIIVANHDLVFADLALGGGFVLPPPEETIYIFDEAHHMADKALNHFAFSAGLKSSQKMLRGLSRALVEGQSVFAYDEQITNRVSPMAALSQEVHHHLDAVARFLNETIEWEENDERATFQYRYPMGVIPEELRKLSAAMADKVGEMTKELEAVLKRLRELAEKEQPGGAQRQAYDQAVMALSVYQSQVENLEDVWRIMGEEVQEGHTPTARWLTTWAKETDSDVVVHVSPTNAAHLLRKRLWSRAFGCVLTSATLSVAGRFDRLAGQVGLPDGSTFAIHHSPFDFNNNCTLELCDLGRDPQDSESYLEMLSQALLRIIDEKQATLVLFSARKHMQFAARALADTKLGSLIITQDSGNKGQLIDTHRSRVDENKGSVLFGLASFAEGLDLPGDYLKHVIIAKLPFAVPDDPVEATYAEWLKSKGGNPFNQVVLPDAITRLLQACGRLLRSERDSGKISIMDRRLWTRSYGRIILNALPPYKVVSADIRQPTASES</sequence>
<evidence type="ECO:0000256" key="6">
    <source>
        <dbReference type="HAMAP-Rule" id="MF_02205"/>
    </source>
</evidence>
<dbReference type="OrthoDB" id="9805194at2"/>
<proteinExistence type="inferred from homology"/>
<dbReference type="EC" id="5.6.2.3" evidence="6"/>
<protein>
    <recommendedName>
        <fullName evidence="6">ATP-dependent DNA helicase DinG</fullName>
        <ecNumber evidence="6">5.6.2.3</ecNumber>
    </recommendedName>
    <alternativeName>
        <fullName evidence="6">DNA 5'-3' helicase DinG</fullName>
    </alternativeName>
</protein>
<keyword evidence="6" id="KW-0413">Isomerase</keyword>
<feature type="binding site" evidence="6">
    <location>
        <position position="201"/>
    </location>
    <ligand>
        <name>[4Fe-4S] cluster</name>
        <dbReference type="ChEBI" id="CHEBI:49883"/>
    </ligand>
</feature>
<dbReference type="GO" id="GO:0043139">
    <property type="term" value="F:5'-3' DNA helicase activity"/>
    <property type="evidence" value="ECO:0007669"/>
    <property type="project" value="UniProtKB-UniRule"/>
</dbReference>
<comment type="similarity">
    <text evidence="6">Belongs to the helicase family. DinG subfamily. Type 1 sub-subfamily.</text>
</comment>
<keyword evidence="9" id="KW-1185">Reference proteome</keyword>
<dbReference type="Pfam" id="PF13307">
    <property type="entry name" value="Helicase_C_2"/>
    <property type="match status" value="1"/>
</dbReference>
<dbReference type="Proteomes" id="UP000000238">
    <property type="component" value="Chromosome"/>
</dbReference>
<dbReference type="SMART" id="SM00487">
    <property type="entry name" value="DEXDc"/>
    <property type="match status" value="1"/>
</dbReference>
<keyword evidence="6" id="KW-0408">Iron</keyword>
<dbReference type="NCBIfam" id="NF008729">
    <property type="entry name" value="PRK11747.1"/>
    <property type="match status" value="1"/>
</dbReference>
<dbReference type="GO" id="GO:0016887">
    <property type="term" value="F:ATP hydrolysis activity"/>
    <property type="evidence" value="ECO:0007669"/>
    <property type="project" value="RHEA"/>
</dbReference>
<evidence type="ECO:0000313" key="9">
    <source>
        <dbReference type="Proteomes" id="UP000000238"/>
    </source>
</evidence>
<feature type="binding site" evidence="6">
    <location>
        <position position="212"/>
    </location>
    <ligand>
        <name>[4Fe-4S] cluster</name>
        <dbReference type="ChEBI" id="CHEBI:49883"/>
    </ligand>
</feature>
<name>Q2SIT1_HAHCH</name>
<dbReference type="GO" id="GO:0046872">
    <property type="term" value="F:metal ion binding"/>
    <property type="evidence" value="ECO:0007669"/>
    <property type="project" value="UniProtKB-KW"/>
</dbReference>
<dbReference type="GO" id="GO:0006281">
    <property type="term" value="P:DNA repair"/>
    <property type="evidence" value="ECO:0007669"/>
    <property type="project" value="TreeGrafter"/>
</dbReference>
<dbReference type="SMART" id="SM00491">
    <property type="entry name" value="HELICc2"/>
    <property type="match status" value="1"/>
</dbReference>
<dbReference type="PANTHER" id="PTHR11472:SF59">
    <property type="entry name" value="ATP-DEPENDENT DNA HELICASE DING"/>
    <property type="match status" value="1"/>
</dbReference>
<dbReference type="PANTHER" id="PTHR11472">
    <property type="entry name" value="DNA REPAIR DEAD HELICASE RAD3/XP-D SUBFAMILY MEMBER"/>
    <property type="match status" value="1"/>
</dbReference>
<dbReference type="eggNOG" id="COG1199">
    <property type="taxonomic scope" value="Bacteria"/>
</dbReference>
<gene>
    <name evidence="6" type="primary">dinG</name>
    <name evidence="8" type="ordered locus">HCH_02654</name>
</gene>
<dbReference type="GO" id="GO:0033677">
    <property type="term" value="F:DNA/RNA helicase activity"/>
    <property type="evidence" value="ECO:0007669"/>
    <property type="project" value="TreeGrafter"/>
</dbReference>
<dbReference type="InterPro" id="IPR027417">
    <property type="entry name" value="P-loop_NTPase"/>
</dbReference>
<dbReference type="HAMAP" id="MF_02205">
    <property type="entry name" value="DinG_proteobact"/>
    <property type="match status" value="1"/>
</dbReference>
<dbReference type="InterPro" id="IPR006555">
    <property type="entry name" value="ATP-dep_Helicase_C"/>
</dbReference>
<dbReference type="InterPro" id="IPR045028">
    <property type="entry name" value="DinG/Rad3-like"/>
</dbReference>
<feature type="binding site" evidence="6">
    <location>
        <position position="206"/>
    </location>
    <ligand>
        <name>[4Fe-4S] cluster</name>
        <dbReference type="ChEBI" id="CHEBI:49883"/>
    </ligand>
</feature>
<feature type="binding site" evidence="6">
    <location>
        <position position="129"/>
    </location>
    <ligand>
        <name>[4Fe-4S] cluster</name>
        <dbReference type="ChEBI" id="CHEBI:49883"/>
    </ligand>
</feature>
<comment type="catalytic activity">
    <reaction evidence="6">
        <text>ATP + H2O = ADP + phosphate + H(+)</text>
        <dbReference type="Rhea" id="RHEA:13065"/>
        <dbReference type="ChEBI" id="CHEBI:15377"/>
        <dbReference type="ChEBI" id="CHEBI:15378"/>
        <dbReference type="ChEBI" id="CHEBI:30616"/>
        <dbReference type="ChEBI" id="CHEBI:43474"/>
        <dbReference type="ChEBI" id="CHEBI:456216"/>
        <dbReference type="EC" id="5.6.2.3"/>
    </reaction>
</comment>
<dbReference type="KEGG" id="hch:HCH_02654"/>
<evidence type="ECO:0000256" key="1">
    <source>
        <dbReference type="ARBA" id="ARBA00022485"/>
    </source>
</evidence>
<evidence type="ECO:0000256" key="3">
    <source>
        <dbReference type="ARBA" id="ARBA00022801"/>
    </source>
</evidence>
<keyword evidence="6 8" id="KW-0347">Helicase</keyword>
<evidence type="ECO:0000259" key="7">
    <source>
        <dbReference type="PROSITE" id="PS51193"/>
    </source>
</evidence>
<dbReference type="HOGENOM" id="CLU_012117_4_1_6"/>
<keyword evidence="4 6" id="KW-0067">ATP-binding</keyword>